<reference evidence="3" key="1">
    <citation type="submission" date="2022-07" db="EMBL/GenBank/DDBJ databases">
        <title>Phylogenomic reconstructions and comparative analyses of Kickxellomycotina fungi.</title>
        <authorList>
            <person name="Reynolds N.K."/>
            <person name="Stajich J.E."/>
            <person name="Barry K."/>
            <person name="Grigoriev I.V."/>
            <person name="Crous P."/>
            <person name="Smith M.E."/>
        </authorList>
    </citation>
    <scope>NUCLEOTIDE SEQUENCE</scope>
    <source>
        <strain evidence="3">CBS 109367</strain>
    </source>
</reference>
<feature type="compositionally biased region" description="Polar residues" evidence="1">
    <location>
        <begin position="126"/>
        <end position="152"/>
    </location>
</feature>
<keyword evidence="4" id="KW-1185">Reference proteome</keyword>
<dbReference type="AlphaFoldDB" id="A0A9W8GP32"/>
<keyword evidence="2" id="KW-0732">Signal</keyword>
<feature type="compositionally biased region" description="Polar residues" evidence="1">
    <location>
        <begin position="33"/>
        <end position="44"/>
    </location>
</feature>
<feature type="compositionally biased region" description="Low complexity" evidence="1">
    <location>
        <begin position="45"/>
        <end position="102"/>
    </location>
</feature>
<feature type="compositionally biased region" description="Basic and acidic residues" evidence="1">
    <location>
        <begin position="158"/>
        <end position="167"/>
    </location>
</feature>
<proteinExistence type="predicted"/>
<evidence type="ECO:0000256" key="1">
    <source>
        <dbReference type="SAM" id="MobiDB-lite"/>
    </source>
</evidence>
<dbReference type="Proteomes" id="UP001151516">
    <property type="component" value="Unassembled WGS sequence"/>
</dbReference>
<evidence type="ECO:0000256" key="2">
    <source>
        <dbReference type="SAM" id="SignalP"/>
    </source>
</evidence>
<evidence type="ECO:0000313" key="3">
    <source>
        <dbReference type="EMBL" id="KAJ2690371.1"/>
    </source>
</evidence>
<name>A0A9W8GP32_9FUNG</name>
<protein>
    <submittedName>
        <fullName evidence="3">Uncharacterized protein</fullName>
    </submittedName>
</protein>
<evidence type="ECO:0000313" key="4">
    <source>
        <dbReference type="Proteomes" id="UP001151516"/>
    </source>
</evidence>
<accession>A0A9W8GP32</accession>
<feature type="region of interest" description="Disordered" evidence="1">
    <location>
        <begin position="33"/>
        <end position="175"/>
    </location>
</feature>
<feature type="signal peptide" evidence="2">
    <location>
        <begin position="1"/>
        <end position="18"/>
    </location>
</feature>
<gene>
    <name evidence="3" type="ORF">IWW39_000770</name>
</gene>
<sequence>MFKITALAYALSMVAVQAYPIAEPVKRDIQFSQFPSQLMPSQQFPSQLMPSQPDQSQMMPSQQAPSQLMPSQQLPSQLMPSQPDQSQLMPSQQDQSQLMPSQQVPPQDMTQQLPAQPMAPAVVDNRPTSLSFNNDQDNKLKTTSVKDTTLYFNQKGADVTRKADKSDTQLNYSKS</sequence>
<dbReference type="OrthoDB" id="5599123at2759"/>
<feature type="compositionally biased region" description="Polar residues" evidence="1">
    <location>
        <begin position="104"/>
        <end position="114"/>
    </location>
</feature>
<feature type="chain" id="PRO_5040887690" evidence="2">
    <location>
        <begin position="19"/>
        <end position="175"/>
    </location>
</feature>
<comment type="caution">
    <text evidence="3">The sequence shown here is derived from an EMBL/GenBank/DDBJ whole genome shotgun (WGS) entry which is preliminary data.</text>
</comment>
<dbReference type="EMBL" id="JANBTX010000012">
    <property type="protein sequence ID" value="KAJ2690371.1"/>
    <property type="molecule type" value="Genomic_DNA"/>
</dbReference>
<organism evidence="3 4">
    <name type="scientific">Coemansia spiralis</name>
    <dbReference type="NCBI Taxonomy" id="417178"/>
    <lineage>
        <taxon>Eukaryota</taxon>
        <taxon>Fungi</taxon>
        <taxon>Fungi incertae sedis</taxon>
        <taxon>Zoopagomycota</taxon>
        <taxon>Kickxellomycotina</taxon>
        <taxon>Kickxellomycetes</taxon>
        <taxon>Kickxellales</taxon>
        <taxon>Kickxellaceae</taxon>
        <taxon>Coemansia</taxon>
    </lineage>
</organism>